<dbReference type="SUPFAM" id="SSF47616">
    <property type="entry name" value="GST C-terminal domain-like"/>
    <property type="match status" value="1"/>
</dbReference>
<protein>
    <recommendedName>
        <fullName evidence="7">Fe2OG dioxygenase domain-containing protein</fullName>
    </recommendedName>
</protein>
<dbReference type="Pfam" id="PF13532">
    <property type="entry name" value="2OG-FeII_Oxy_2"/>
    <property type="match status" value="1"/>
</dbReference>
<dbReference type="OrthoDB" id="445341at2759"/>
<evidence type="ECO:0000259" key="3">
    <source>
        <dbReference type="PROSITE" id="PS50405"/>
    </source>
</evidence>
<dbReference type="InterPro" id="IPR036380">
    <property type="entry name" value="Isochorismatase-like_sf"/>
</dbReference>
<dbReference type="InterPro" id="IPR004046">
    <property type="entry name" value="GST_C"/>
</dbReference>
<reference evidence="5" key="1">
    <citation type="submission" date="2020-01" db="EMBL/GenBank/DDBJ databases">
        <title>Identification and distribution of gene clusters putatively required for synthesis of sphingolipid metabolism inhibitors in phylogenetically diverse species of the filamentous fungus Fusarium.</title>
        <authorList>
            <person name="Kim H.-S."/>
            <person name="Busman M."/>
            <person name="Brown D.W."/>
            <person name="Divon H."/>
            <person name="Uhlig S."/>
            <person name="Proctor R.H."/>
        </authorList>
    </citation>
    <scope>NUCLEOTIDE SEQUENCE</scope>
    <source>
        <strain evidence="5">NRRL 53441</strain>
    </source>
</reference>
<dbReference type="PANTHER" id="PTHR31212">
    <property type="entry name" value="ALPHA-KETOGLUTARATE-DEPENDENT DIOXYGENASE ALKB HOMOLOG 3"/>
    <property type="match status" value="1"/>
</dbReference>
<feature type="compositionally biased region" description="Basic and acidic residues" evidence="2">
    <location>
        <begin position="314"/>
        <end position="329"/>
    </location>
</feature>
<feature type="region of interest" description="Disordered" evidence="2">
    <location>
        <begin position="291"/>
        <end position="453"/>
    </location>
</feature>
<keyword evidence="6" id="KW-1185">Reference proteome</keyword>
<feature type="compositionally biased region" description="Basic and acidic residues" evidence="2">
    <location>
        <begin position="256"/>
        <end position="279"/>
    </location>
</feature>
<feature type="domain" description="GST C-terminal" evidence="3">
    <location>
        <begin position="817"/>
        <end position="933"/>
    </location>
</feature>
<feature type="domain" description="Fe2OG dioxygenase" evidence="4">
    <location>
        <begin position="545"/>
        <end position="669"/>
    </location>
</feature>
<dbReference type="InterPro" id="IPR005123">
    <property type="entry name" value="Oxoglu/Fe-dep_dioxygenase_dom"/>
</dbReference>
<evidence type="ECO:0000259" key="4">
    <source>
        <dbReference type="PROSITE" id="PS51471"/>
    </source>
</evidence>
<dbReference type="InterPro" id="IPR027450">
    <property type="entry name" value="AlkB-like"/>
</dbReference>
<dbReference type="Gene3D" id="3.40.50.850">
    <property type="entry name" value="Isochorismatase-like"/>
    <property type="match status" value="1"/>
</dbReference>
<dbReference type="Pfam" id="PF14497">
    <property type="entry name" value="GST_C_3"/>
    <property type="match status" value="1"/>
</dbReference>
<dbReference type="PROSITE" id="PS51471">
    <property type="entry name" value="FE2OG_OXY"/>
    <property type="match status" value="1"/>
</dbReference>
<dbReference type="EMBL" id="JAADJG010000741">
    <property type="protein sequence ID" value="KAF4438090.1"/>
    <property type="molecule type" value="Genomic_DNA"/>
</dbReference>
<dbReference type="CDD" id="cd00431">
    <property type="entry name" value="cysteine_hydrolases"/>
    <property type="match status" value="1"/>
</dbReference>
<dbReference type="SUPFAM" id="SSF52499">
    <property type="entry name" value="Isochorismatase-like hydrolases"/>
    <property type="match status" value="1"/>
</dbReference>
<feature type="compositionally biased region" description="Basic and acidic residues" evidence="2">
    <location>
        <begin position="420"/>
        <end position="450"/>
    </location>
</feature>
<dbReference type="InterPro" id="IPR057088">
    <property type="entry name" value="GLRG_09195_Thiored"/>
</dbReference>
<organism evidence="5 6">
    <name type="scientific">Fusarium austroafricanum</name>
    <dbReference type="NCBI Taxonomy" id="2364996"/>
    <lineage>
        <taxon>Eukaryota</taxon>
        <taxon>Fungi</taxon>
        <taxon>Dikarya</taxon>
        <taxon>Ascomycota</taxon>
        <taxon>Pezizomycotina</taxon>
        <taxon>Sordariomycetes</taxon>
        <taxon>Hypocreomycetidae</taxon>
        <taxon>Hypocreales</taxon>
        <taxon>Nectriaceae</taxon>
        <taxon>Fusarium</taxon>
        <taxon>Fusarium concolor species complex</taxon>
    </lineage>
</organism>
<gene>
    <name evidence="5" type="ORF">F53441_12851</name>
</gene>
<dbReference type="Proteomes" id="UP000605986">
    <property type="component" value="Unassembled WGS sequence"/>
</dbReference>
<proteinExistence type="inferred from homology"/>
<dbReference type="PROSITE" id="PS50405">
    <property type="entry name" value="GST_CTER"/>
    <property type="match status" value="1"/>
</dbReference>
<dbReference type="InterPro" id="IPR010987">
    <property type="entry name" value="Glutathione-S-Trfase_C-like"/>
</dbReference>
<dbReference type="Pfam" id="PF00857">
    <property type="entry name" value="Isochorismatase"/>
    <property type="match status" value="1"/>
</dbReference>
<dbReference type="InterPro" id="IPR000868">
    <property type="entry name" value="Isochorismatase-like_dom"/>
</dbReference>
<dbReference type="GO" id="GO:0051213">
    <property type="term" value="F:dioxygenase activity"/>
    <property type="evidence" value="ECO:0007669"/>
    <property type="project" value="InterPro"/>
</dbReference>
<sequence length="948" mass="104465">MFSFDQASLPQITTRKAFIGVDFQHDFISNDGALHVHEPEDFVGQTIKLAQAFRAVGEVVWVQSQFIETRPASEEQIVVTNDPPRASRVSKRGRANLPVQTIDADGPPDEEAFLSHDDAVCVKADTPGCRIASAIEESVPKTDTKLTKFHYSAFQSTHLLRLLRAKMVMELFICGSLTNIGVYATALDAAGHGMAITIVEDCCGYRSESRKTAAIASLIELTGCEIASYDEVMEILQPKPKPLKSQGARKPTSSLKDVEQSRSIKPDPSKDNDREKSTTPDFVKEMTSLRLASNSPSPAPATQPQPKASLTSAAEDHDSKVEPQSKAEETNGVNQAAVTETPEAAQEQNAAEEFPIKDNAADAIQGEISSQHTGKDEQESIIADPQNTAPEDKDQTIEPAESPEKEVQPIHLTLCQNTTKHGEQTMETPTDKKQETPEINKSEETDDGHLQQKGLCEGDTDIIENVLPDSLLDGVFDKLREEVQWQRMSHQGGQVPRLVAVQGEVGSDGTIPVYRHPSDESPPLLPFSPTVLAIKTETEKCLGHSLNHVLIQYYRDGHDYISEHSDKTLDIVKGSYIANVSLGAERTMTFRTKRRDKDPSQGGDSSPATSKRKIQRAKLPHNSLCRLGLQSNMKWLHAIRQDKRSKNEKSTAELAYDSGRISLTFRQIGTFLNREETLIWGQGAKAKTIEDAHPVINGQSPEAIEMLKAFGTENHSSEFDWDAHYGKGFDVLHMSNAPRLFACSDPTVNMRIALMLAEFGVNYANGSISTGSELPNADNLVIKFVDKDKSTVQGDLAVMLYLDARYGLGKPGSTPQTPKDLATRLTRFQRGMVLLDAWRSLPKDGGSGKRDPKSLRQELEAWEGFSTENEGPFTAGSELSLPDFAFWPVLHAIVEETGIETLHDLRKLQEYHKMMSERPGVKKVLGKQQQQVVVIVDIPCSTGQETGK</sequence>
<dbReference type="PANTHER" id="PTHR31212:SF5">
    <property type="entry name" value="ISOCHORISMATASE FAMILY PROTEIN FAMILY (AFU_ORTHOLOGUE AFUA_3G14500)"/>
    <property type="match status" value="1"/>
</dbReference>
<evidence type="ECO:0000256" key="2">
    <source>
        <dbReference type="SAM" id="MobiDB-lite"/>
    </source>
</evidence>
<dbReference type="Pfam" id="PF24470">
    <property type="entry name" value="Thiored_Isochorism"/>
    <property type="match status" value="1"/>
</dbReference>
<dbReference type="SUPFAM" id="SSF51197">
    <property type="entry name" value="Clavaminate synthase-like"/>
    <property type="match status" value="1"/>
</dbReference>
<feature type="compositionally biased region" description="Basic and acidic residues" evidence="2">
    <location>
        <begin position="390"/>
        <end position="408"/>
    </location>
</feature>
<comment type="similarity">
    <text evidence="1">Belongs to the isochorismatase family.</text>
</comment>
<dbReference type="InterPro" id="IPR036282">
    <property type="entry name" value="Glutathione-S-Trfase_C_sf"/>
</dbReference>
<accession>A0A8H4NK34</accession>
<dbReference type="Gene3D" id="1.20.1050.10">
    <property type="match status" value="1"/>
</dbReference>
<comment type="caution">
    <text evidence="5">The sequence shown here is derived from an EMBL/GenBank/DDBJ whole genome shotgun (WGS) entry which is preliminary data.</text>
</comment>
<dbReference type="InterPro" id="IPR037151">
    <property type="entry name" value="AlkB-like_sf"/>
</dbReference>
<dbReference type="Gene3D" id="2.60.120.590">
    <property type="entry name" value="Alpha-ketoglutarate-dependent dioxygenase AlkB-like"/>
    <property type="match status" value="1"/>
</dbReference>
<feature type="region of interest" description="Disordered" evidence="2">
    <location>
        <begin position="588"/>
        <end position="615"/>
    </location>
</feature>
<feature type="region of interest" description="Disordered" evidence="2">
    <location>
        <begin position="238"/>
        <end position="279"/>
    </location>
</feature>
<dbReference type="InterPro" id="IPR032854">
    <property type="entry name" value="ALKBH3"/>
</dbReference>
<dbReference type="GO" id="GO:0006307">
    <property type="term" value="P:DNA alkylation repair"/>
    <property type="evidence" value="ECO:0007669"/>
    <property type="project" value="InterPro"/>
</dbReference>
<name>A0A8H4NK34_9HYPO</name>
<evidence type="ECO:0008006" key="7">
    <source>
        <dbReference type="Google" id="ProtNLM"/>
    </source>
</evidence>
<evidence type="ECO:0000256" key="1">
    <source>
        <dbReference type="ARBA" id="ARBA00006336"/>
    </source>
</evidence>
<evidence type="ECO:0000313" key="6">
    <source>
        <dbReference type="Proteomes" id="UP000605986"/>
    </source>
</evidence>
<evidence type="ECO:0000313" key="5">
    <source>
        <dbReference type="EMBL" id="KAF4438090.1"/>
    </source>
</evidence>
<feature type="compositionally biased region" description="Low complexity" evidence="2">
    <location>
        <begin position="343"/>
        <end position="353"/>
    </location>
</feature>
<dbReference type="AlphaFoldDB" id="A0A8H4NK34"/>